<organism evidence="1 2">
    <name type="scientific">Musa troglodytarum</name>
    <name type="common">fe'i banana</name>
    <dbReference type="NCBI Taxonomy" id="320322"/>
    <lineage>
        <taxon>Eukaryota</taxon>
        <taxon>Viridiplantae</taxon>
        <taxon>Streptophyta</taxon>
        <taxon>Embryophyta</taxon>
        <taxon>Tracheophyta</taxon>
        <taxon>Spermatophyta</taxon>
        <taxon>Magnoliopsida</taxon>
        <taxon>Liliopsida</taxon>
        <taxon>Zingiberales</taxon>
        <taxon>Musaceae</taxon>
        <taxon>Musa</taxon>
    </lineage>
</organism>
<dbReference type="AlphaFoldDB" id="A0A9E7HEV1"/>
<reference evidence="1" key="1">
    <citation type="submission" date="2022-05" db="EMBL/GenBank/DDBJ databases">
        <title>The Musa troglodytarum L. genome provides insights into the mechanism of non-climacteric behaviour and enrichment of carotenoids.</title>
        <authorList>
            <person name="Wang J."/>
        </authorList>
    </citation>
    <scope>NUCLEOTIDE SEQUENCE</scope>
    <source>
        <tissue evidence="1">Leaf</tissue>
    </source>
</reference>
<keyword evidence="2" id="KW-1185">Reference proteome</keyword>
<protein>
    <submittedName>
        <fullName evidence="1">Uncharacterized protein</fullName>
    </submittedName>
</protein>
<gene>
    <name evidence="1" type="ORF">MUK42_35646</name>
</gene>
<dbReference type="Proteomes" id="UP001055439">
    <property type="component" value="Chromosome 8"/>
</dbReference>
<dbReference type="EMBL" id="CP097510">
    <property type="protein sequence ID" value="URE33176.1"/>
    <property type="molecule type" value="Genomic_DNA"/>
</dbReference>
<evidence type="ECO:0000313" key="1">
    <source>
        <dbReference type="EMBL" id="URE33176.1"/>
    </source>
</evidence>
<evidence type="ECO:0000313" key="2">
    <source>
        <dbReference type="Proteomes" id="UP001055439"/>
    </source>
</evidence>
<accession>A0A9E7HEV1</accession>
<sequence length="74" mass="8371">MRKLLRRGRDEAVPDSSLRRTREIKKGRSVVPFLLPRADEVTPLDSAVCAWPSVDRSIDRSISCAMEMLIGFVL</sequence>
<name>A0A9E7HEV1_9LILI</name>
<proteinExistence type="predicted"/>